<dbReference type="Proteomes" id="UP000287188">
    <property type="component" value="Unassembled WGS sequence"/>
</dbReference>
<reference evidence="13" key="1">
    <citation type="submission" date="2018-12" db="EMBL/GenBank/DDBJ databases">
        <title>Tengunoibacter tsumagoiensis gen. nov., sp. nov., Dictyobacter kobayashii sp. nov., D. alpinus sp. nov., and D. joshuensis sp. nov. and description of Dictyobacteraceae fam. nov. within the order Ktedonobacterales isolated from Tengu-no-mugimeshi.</title>
        <authorList>
            <person name="Wang C.M."/>
            <person name="Zheng Y."/>
            <person name="Sakai Y."/>
            <person name="Toyoda A."/>
            <person name="Minakuchi Y."/>
            <person name="Abe K."/>
            <person name="Yokota A."/>
            <person name="Yabe S."/>
        </authorList>
    </citation>
    <scope>NUCLEOTIDE SEQUENCE [LARGE SCALE GENOMIC DNA]</scope>
    <source>
        <strain evidence="13">Uno11</strain>
    </source>
</reference>
<feature type="binding site" evidence="10">
    <location>
        <position position="184"/>
    </location>
    <ligand>
        <name>ATP</name>
        <dbReference type="ChEBI" id="CHEBI:30616"/>
    </ligand>
</feature>
<dbReference type="Gene3D" id="1.10.510.10">
    <property type="entry name" value="Transferase(Phosphotransferase) domain 1"/>
    <property type="match status" value="1"/>
</dbReference>
<dbReference type="InterPro" id="IPR000719">
    <property type="entry name" value="Prot_kinase_dom"/>
</dbReference>
<dbReference type="Pfam" id="PF00069">
    <property type="entry name" value="Pkinase"/>
    <property type="match status" value="1"/>
</dbReference>
<gene>
    <name evidence="12" type="ORF">KDK_38080</name>
</gene>
<dbReference type="SMART" id="SM00028">
    <property type="entry name" value="TPR"/>
    <property type="match status" value="3"/>
</dbReference>
<feature type="domain" description="Protein kinase" evidence="11">
    <location>
        <begin position="155"/>
        <end position="420"/>
    </location>
</feature>
<dbReference type="PANTHER" id="PTHR24363">
    <property type="entry name" value="SERINE/THREONINE PROTEIN KINASE"/>
    <property type="match status" value="1"/>
</dbReference>
<dbReference type="PROSITE" id="PS00107">
    <property type="entry name" value="PROTEIN_KINASE_ATP"/>
    <property type="match status" value="1"/>
</dbReference>
<dbReference type="InterPro" id="IPR031636">
    <property type="entry name" value="PknG_TPR"/>
</dbReference>
<evidence type="ECO:0000313" key="12">
    <source>
        <dbReference type="EMBL" id="GCE20008.1"/>
    </source>
</evidence>
<protein>
    <recommendedName>
        <fullName evidence="1">non-specific serine/threonine protein kinase</fullName>
        <ecNumber evidence="1">2.7.11.1</ecNumber>
    </recommendedName>
</protein>
<dbReference type="CDD" id="cd14014">
    <property type="entry name" value="STKc_PknB_like"/>
    <property type="match status" value="1"/>
</dbReference>
<evidence type="ECO:0000256" key="2">
    <source>
        <dbReference type="ARBA" id="ARBA00022527"/>
    </source>
</evidence>
<name>A0A402ALD7_9CHLR</name>
<dbReference type="Gene3D" id="3.30.200.20">
    <property type="entry name" value="Phosphorylase Kinase, domain 1"/>
    <property type="match status" value="1"/>
</dbReference>
<feature type="repeat" description="TPR" evidence="9">
    <location>
        <begin position="444"/>
        <end position="477"/>
    </location>
</feature>
<dbReference type="InterPro" id="IPR011009">
    <property type="entry name" value="Kinase-like_dom_sf"/>
</dbReference>
<dbReference type="PROSITE" id="PS50011">
    <property type="entry name" value="PROTEIN_KINASE_DOM"/>
    <property type="match status" value="1"/>
</dbReference>
<evidence type="ECO:0000256" key="6">
    <source>
        <dbReference type="ARBA" id="ARBA00022840"/>
    </source>
</evidence>
<dbReference type="EC" id="2.7.11.1" evidence="1"/>
<dbReference type="EMBL" id="BIFS01000001">
    <property type="protein sequence ID" value="GCE20008.1"/>
    <property type="molecule type" value="Genomic_DNA"/>
</dbReference>
<keyword evidence="5" id="KW-0418">Kinase</keyword>
<evidence type="ECO:0000256" key="7">
    <source>
        <dbReference type="ARBA" id="ARBA00047899"/>
    </source>
</evidence>
<keyword evidence="4 10" id="KW-0547">Nucleotide-binding</keyword>
<accession>A0A402ALD7</accession>
<dbReference type="InterPro" id="IPR011990">
    <property type="entry name" value="TPR-like_helical_dom_sf"/>
</dbReference>
<comment type="catalytic activity">
    <reaction evidence="7">
        <text>L-threonyl-[protein] + ATP = O-phospho-L-threonyl-[protein] + ADP + H(+)</text>
        <dbReference type="Rhea" id="RHEA:46608"/>
        <dbReference type="Rhea" id="RHEA-COMP:11060"/>
        <dbReference type="Rhea" id="RHEA-COMP:11605"/>
        <dbReference type="ChEBI" id="CHEBI:15378"/>
        <dbReference type="ChEBI" id="CHEBI:30013"/>
        <dbReference type="ChEBI" id="CHEBI:30616"/>
        <dbReference type="ChEBI" id="CHEBI:61977"/>
        <dbReference type="ChEBI" id="CHEBI:456216"/>
        <dbReference type="EC" id="2.7.11.1"/>
    </reaction>
</comment>
<dbReference type="Pfam" id="PF16918">
    <property type="entry name" value="PknG_TPR"/>
    <property type="match status" value="1"/>
</dbReference>
<keyword evidence="3" id="KW-0808">Transferase</keyword>
<dbReference type="PROSITE" id="PS50005">
    <property type="entry name" value="TPR"/>
    <property type="match status" value="1"/>
</dbReference>
<evidence type="ECO:0000256" key="10">
    <source>
        <dbReference type="PROSITE-ProRule" id="PRU10141"/>
    </source>
</evidence>
<keyword evidence="9" id="KW-0802">TPR repeat</keyword>
<evidence type="ECO:0000256" key="9">
    <source>
        <dbReference type="PROSITE-ProRule" id="PRU00339"/>
    </source>
</evidence>
<evidence type="ECO:0000259" key="11">
    <source>
        <dbReference type="PROSITE" id="PS50011"/>
    </source>
</evidence>
<dbReference type="SUPFAM" id="SSF48452">
    <property type="entry name" value="TPR-like"/>
    <property type="match status" value="1"/>
</dbReference>
<evidence type="ECO:0000256" key="4">
    <source>
        <dbReference type="ARBA" id="ARBA00022741"/>
    </source>
</evidence>
<keyword evidence="6 10" id="KW-0067">ATP-binding</keyword>
<evidence type="ECO:0000256" key="3">
    <source>
        <dbReference type="ARBA" id="ARBA00022679"/>
    </source>
</evidence>
<evidence type="ECO:0000256" key="5">
    <source>
        <dbReference type="ARBA" id="ARBA00022777"/>
    </source>
</evidence>
<comment type="catalytic activity">
    <reaction evidence="8">
        <text>L-seryl-[protein] + ATP = O-phospho-L-seryl-[protein] + ADP + H(+)</text>
        <dbReference type="Rhea" id="RHEA:17989"/>
        <dbReference type="Rhea" id="RHEA-COMP:9863"/>
        <dbReference type="Rhea" id="RHEA-COMP:11604"/>
        <dbReference type="ChEBI" id="CHEBI:15378"/>
        <dbReference type="ChEBI" id="CHEBI:29999"/>
        <dbReference type="ChEBI" id="CHEBI:30616"/>
        <dbReference type="ChEBI" id="CHEBI:83421"/>
        <dbReference type="ChEBI" id="CHEBI:456216"/>
        <dbReference type="EC" id="2.7.11.1"/>
    </reaction>
</comment>
<dbReference type="InterPro" id="IPR008271">
    <property type="entry name" value="Ser/Thr_kinase_AS"/>
</dbReference>
<evidence type="ECO:0000313" key="13">
    <source>
        <dbReference type="Proteomes" id="UP000287188"/>
    </source>
</evidence>
<evidence type="ECO:0000256" key="1">
    <source>
        <dbReference type="ARBA" id="ARBA00012513"/>
    </source>
</evidence>
<dbReference type="OrthoDB" id="137117at2"/>
<evidence type="ECO:0000256" key="8">
    <source>
        <dbReference type="ARBA" id="ARBA00048679"/>
    </source>
</evidence>
<keyword evidence="2" id="KW-0723">Serine/threonine-protein kinase</keyword>
<dbReference type="Gene3D" id="1.25.40.10">
    <property type="entry name" value="Tetratricopeptide repeat domain"/>
    <property type="match status" value="2"/>
</dbReference>
<dbReference type="InterPro" id="IPR025874">
    <property type="entry name" value="DZR"/>
</dbReference>
<dbReference type="InterPro" id="IPR019734">
    <property type="entry name" value="TPR_rpt"/>
</dbReference>
<dbReference type="GO" id="GO:0004674">
    <property type="term" value="F:protein serine/threonine kinase activity"/>
    <property type="evidence" value="ECO:0007669"/>
    <property type="project" value="UniProtKB-KW"/>
</dbReference>
<sequence>MSSCPNCHQPVGKDDDICENCGAVLSSLLAPATFVEASIVPQPSNLPGQSLPQTCPNCHQPLHAGDDICEQCGMVVDVQVSSVPASAAVNQAQAVTNGDSCPNCGNKRTSGVKFCGRCGYNFTATTTGPASSPAVREPAAVPASLQIGSLLNSKYKVTRTIGAGGMGAVYLADDQVLKRQVVIKALLSEDDPDLVEQSVKEREFLAAVKHANIVSIYDFITVGTQGYIVMEYVHGKTLEDLLEERREPLGVEEAIGYVLGILPAFSYLAKLGLVYCDFKPQNVMLEQLKDGTKIVKLIDLGTVIKYEPHPKDVYGTHGFYAPEAVKNPSPATDLYSICRTLAYLVTRMDLANPIFGMPSSEYYKVFRDHPGLYRLLTKGTNTRAALRFQNAEELRDQLTGVLRQIVGGRPGVPTGSNMFVAGILTTTGKLGLRGEAILDEADKAIDMLRYGDQALRAGSYSSARNFYQQAVKVNPNSVDAHLRLAEIAMDQGEYTQALAEITQVQRRSPGHWKVAWYTGRLLEAQGKYQEAADQYRELMADLPGELPPQQSLARVCARMGDTVSAVELYTRVLKADPGNTEVILGVTDALIQLQRWNEAAVILRGVNEAAARYVDAQLLLCELYLQRMVPLTPQNVQNAAEAIQGLLGRTEDPRYYLMRGDIYRAAWLMARNKQLPSNISIAGISKIEPRSLGQAAEESYSEYLRRERHPIQREAVVRRRFEVAPWHWV</sequence>
<dbReference type="AlphaFoldDB" id="A0A402ALD7"/>
<dbReference type="Pfam" id="PF12773">
    <property type="entry name" value="DZR"/>
    <property type="match status" value="1"/>
</dbReference>
<dbReference type="PANTHER" id="PTHR24363:SF0">
    <property type="entry name" value="SERINE_THREONINE KINASE LIKE DOMAIN CONTAINING 1"/>
    <property type="match status" value="1"/>
</dbReference>
<organism evidence="12 13">
    <name type="scientific">Dictyobacter kobayashii</name>
    <dbReference type="NCBI Taxonomy" id="2014872"/>
    <lineage>
        <taxon>Bacteria</taxon>
        <taxon>Bacillati</taxon>
        <taxon>Chloroflexota</taxon>
        <taxon>Ktedonobacteria</taxon>
        <taxon>Ktedonobacterales</taxon>
        <taxon>Dictyobacteraceae</taxon>
        <taxon>Dictyobacter</taxon>
    </lineage>
</organism>
<comment type="caution">
    <text evidence="12">The sequence shown here is derived from an EMBL/GenBank/DDBJ whole genome shotgun (WGS) entry which is preliminary data.</text>
</comment>
<dbReference type="RefSeq" id="WP_126551768.1">
    <property type="nucleotide sequence ID" value="NZ_BIFS01000001.1"/>
</dbReference>
<dbReference type="SUPFAM" id="SSF56112">
    <property type="entry name" value="Protein kinase-like (PK-like)"/>
    <property type="match status" value="1"/>
</dbReference>
<dbReference type="PROSITE" id="PS00108">
    <property type="entry name" value="PROTEIN_KINASE_ST"/>
    <property type="match status" value="1"/>
</dbReference>
<proteinExistence type="predicted"/>
<dbReference type="InterPro" id="IPR017441">
    <property type="entry name" value="Protein_kinase_ATP_BS"/>
</dbReference>
<dbReference type="GO" id="GO:0005524">
    <property type="term" value="F:ATP binding"/>
    <property type="evidence" value="ECO:0007669"/>
    <property type="project" value="UniProtKB-UniRule"/>
</dbReference>
<keyword evidence="13" id="KW-1185">Reference proteome</keyword>